<dbReference type="EMBL" id="CP013694">
    <property type="protein sequence ID" value="ALU28765.1"/>
    <property type="molecule type" value="Genomic_DNA"/>
</dbReference>
<dbReference type="Gene3D" id="3.40.50.11100">
    <property type="match status" value="1"/>
</dbReference>
<dbReference type="STRING" id="1435377.SUSAZ_04540"/>
<dbReference type="Proteomes" id="UP000065473">
    <property type="component" value="Chromosome"/>
</dbReference>
<evidence type="ECO:0000259" key="1">
    <source>
        <dbReference type="Pfam" id="PF19025"/>
    </source>
</evidence>
<evidence type="ECO:0000313" key="4">
    <source>
        <dbReference type="Proteomes" id="UP000060043"/>
    </source>
</evidence>
<evidence type="ECO:0000313" key="2">
    <source>
        <dbReference type="EMBL" id="ALU28765.1"/>
    </source>
</evidence>
<protein>
    <recommendedName>
        <fullName evidence="1">DUF5751 domain-containing protein</fullName>
    </recommendedName>
</protein>
<proteinExistence type="predicted"/>
<sequence>MLAKNTNTTFMMANLMPYSLIASIVNVTSENLDNFFRRVLTDVRKLGSKKVVVNIITDLKFHEVVGYIREAMLDNIDIGYELHLWKRDEVNKMLDKLLEYNIDGILIYCDEETRPIMIKIYDAFPNKIKAMITKNYCVQP</sequence>
<dbReference type="GeneID" id="14551497"/>
<dbReference type="PaxDb" id="1435377-SUSAZ_04540"/>
<evidence type="ECO:0000313" key="3">
    <source>
        <dbReference type="EMBL" id="ALU31485.1"/>
    </source>
</evidence>
<accession>A0A0U2N8Y8</accession>
<reference evidence="4 5" key="1">
    <citation type="submission" date="2015-12" db="EMBL/GenBank/DDBJ databases">
        <title>A stable core within a dynamic pangenome in Sulfolobus acidocaldarius.</title>
        <authorList>
            <person name="Anderson R."/>
            <person name="Kouris A."/>
            <person name="Seward C."/>
            <person name="Campbell K."/>
            <person name="Whitaker R."/>
        </authorList>
    </citation>
    <scope>NUCLEOTIDE SEQUENCE [LARGE SCALE GENOMIC DNA]</scope>
    <source>
        <strain evidence="2 5">GG12-C01-09</strain>
        <strain evidence="3 4">NG05B_CO5_07</strain>
    </source>
</reference>
<dbReference type="OrthoDB" id="38717at2157"/>
<feature type="domain" description="DUF5751" evidence="1">
    <location>
        <begin position="23"/>
        <end position="137"/>
    </location>
</feature>
<dbReference type="EMBL" id="CP013695">
    <property type="protein sequence ID" value="ALU31485.1"/>
    <property type="molecule type" value="Genomic_DNA"/>
</dbReference>
<evidence type="ECO:0000313" key="5">
    <source>
        <dbReference type="Proteomes" id="UP000065473"/>
    </source>
</evidence>
<dbReference type="Pfam" id="PF19025">
    <property type="entry name" value="DUF5751"/>
    <property type="match status" value="1"/>
</dbReference>
<gene>
    <name evidence="2" type="ORF">ATY89_01515</name>
    <name evidence="3" type="ORF">ATZ20_04550</name>
</gene>
<dbReference type="RefSeq" id="WP_011277850.1">
    <property type="nucleotide sequence ID" value="NZ_BHWZ01000002.1"/>
</dbReference>
<name>A0A0U2N8Y8_9CREN</name>
<dbReference type="AlphaFoldDB" id="A0A0U2N8Y8"/>
<dbReference type="OMA" id="TINVFTE"/>
<dbReference type="InterPro" id="IPR043963">
    <property type="entry name" value="DUF5751"/>
</dbReference>
<organism evidence="2 5">
    <name type="scientific">Sulfolobus acidocaldarius</name>
    <dbReference type="NCBI Taxonomy" id="2285"/>
    <lineage>
        <taxon>Archaea</taxon>
        <taxon>Thermoproteota</taxon>
        <taxon>Thermoprotei</taxon>
        <taxon>Sulfolobales</taxon>
        <taxon>Sulfolobaceae</taxon>
        <taxon>Sulfolobus</taxon>
    </lineage>
</organism>
<dbReference type="Proteomes" id="UP000060043">
    <property type="component" value="Chromosome"/>
</dbReference>